<dbReference type="GO" id="GO:0010487">
    <property type="term" value="F:thermospermine synthase activity"/>
    <property type="evidence" value="ECO:0007669"/>
    <property type="project" value="TreeGrafter"/>
</dbReference>
<evidence type="ECO:0000313" key="6">
    <source>
        <dbReference type="EMBL" id="KAF7811413.1"/>
    </source>
</evidence>
<dbReference type="PANTHER" id="PTHR43317">
    <property type="entry name" value="THERMOSPERMINE SYNTHASE ACAULIS5"/>
    <property type="match status" value="1"/>
</dbReference>
<keyword evidence="7" id="KW-1185">Reference proteome</keyword>
<dbReference type="Gene3D" id="3.40.50.150">
    <property type="entry name" value="Vaccinia Virus protein VP39"/>
    <property type="match status" value="1"/>
</dbReference>
<keyword evidence="2 4" id="KW-0808">Transferase</keyword>
<dbReference type="SUPFAM" id="SSF53335">
    <property type="entry name" value="S-adenosyl-L-methionine-dependent methyltransferases"/>
    <property type="match status" value="1"/>
</dbReference>
<dbReference type="PANTHER" id="PTHR43317:SF1">
    <property type="entry name" value="THERMOSPERMINE SYNTHASE ACAULIS5"/>
    <property type="match status" value="1"/>
</dbReference>
<proteinExistence type="inferred from homology"/>
<protein>
    <submittedName>
        <fullName evidence="6">Thermospermine synthase ACAULIS5</fullName>
    </submittedName>
</protein>
<dbReference type="PROSITE" id="PS51006">
    <property type="entry name" value="PABS_2"/>
    <property type="match status" value="1"/>
</dbReference>
<evidence type="ECO:0000313" key="7">
    <source>
        <dbReference type="Proteomes" id="UP000634136"/>
    </source>
</evidence>
<sequence>MLDCDSAGPVGIFTHKEVFTSIYNTIKQFSADVMAYTTHVPSFADTWGWVMASNQPFLIGAEEMDKGIEGTIIIMCKFSLLNNKFVCRL</sequence>
<dbReference type="Proteomes" id="UP000634136">
    <property type="component" value="Unassembled WGS sequence"/>
</dbReference>
<evidence type="ECO:0000256" key="1">
    <source>
        <dbReference type="ARBA" id="ARBA00007867"/>
    </source>
</evidence>
<feature type="domain" description="PABS" evidence="5">
    <location>
        <begin position="1"/>
        <end position="54"/>
    </location>
</feature>
<dbReference type="InterPro" id="IPR030374">
    <property type="entry name" value="PABS"/>
</dbReference>
<comment type="caution">
    <text evidence="6">The sequence shown here is derived from an EMBL/GenBank/DDBJ whole genome shotgun (WGS) entry which is preliminary data.</text>
</comment>
<dbReference type="AlphaFoldDB" id="A0A834W7N5"/>
<gene>
    <name evidence="6" type="ORF">G2W53_032389</name>
</gene>
<dbReference type="InterPro" id="IPR029063">
    <property type="entry name" value="SAM-dependent_MTases_sf"/>
</dbReference>
<accession>A0A834W7N5</accession>
<reference evidence="6" key="1">
    <citation type="submission" date="2020-09" db="EMBL/GenBank/DDBJ databases">
        <title>Genome-Enabled Discovery of Anthraquinone Biosynthesis in Senna tora.</title>
        <authorList>
            <person name="Kang S.-H."/>
            <person name="Pandey R.P."/>
            <person name="Lee C.-M."/>
            <person name="Sim J.-S."/>
            <person name="Jeong J.-T."/>
            <person name="Choi B.-S."/>
            <person name="Jung M."/>
            <person name="Ginzburg D."/>
            <person name="Zhao K."/>
            <person name="Won S.Y."/>
            <person name="Oh T.-J."/>
            <person name="Yu Y."/>
            <person name="Kim N.-H."/>
            <person name="Lee O.R."/>
            <person name="Lee T.-H."/>
            <person name="Bashyal P."/>
            <person name="Kim T.-S."/>
            <person name="Lee W.-H."/>
            <person name="Kawkins C."/>
            <person name="Kim C.-K."/>
            <person name="Kim J.S."/>
            <person name="Ahn B.O."/>
            <person name="Rhee S.Y."/>
            <person name="Sohng J.K."/>
        </authorList>
    </citation>
    <scope>NUCLEOTIDE SEQUENCE</scope>
    <source>
        <tissue evidence="6">Leaf</tissue>
    </source>
</reference>
<dbReference type="GO" id="GO:0006596">
    <property type="term" value="P:polyamine biosynthetic process"/>
    <property type="evidence" value="ECO:0007669"/>
    <property type="project" value="UniProtKB-UniRule"/>
</dbReference>
<comment type="caution">
    <text evidence="4">Lacks conserved residue(s) required for the propagation of feature annotation.</text>
</comment>
<comment type="similarity">
    <text evidence="1">Belongs to the spermidine/spermine synthase family.</text>
</comment>
<keyword evidence="3 4" id="KW-0620">Polyamine biosynthesis</keyword>
<evidence type="ECO:0000259" key="5">
    <source>
        <dbReference type="PROSITE" id="PS51006"/>
    </source>
</evidence>
<evidence type="ECO:0000256" key="4">
    <source>
        <dbReference type="PROSITE-ProRule" id="PRU00354"/>
    </source>
</evidence>
<name>A0A834W7N5_9FABA</name>
<dbReference type="OrthoDB" id="38125at2759"/>
<evidence type="ECO:0000256" key="3">
    <source>
        <dbReference type="ARBA" id="ARBA00023115"/>
    </source>
</evidence>
<dbReference type="EMBL" id="JAAIUW010000010">
    <property type="protein sequence ID" value="KAF7811413.1"/>
    <property type="molecule type" value="Genomic_DNA"/>
</dbReference>
<evidence type="ECO:0000256" key="2">
    <source>
        <dbReference type="ARBA" id="ARBA00022679"/>
    </source>
</evidence>
<organism evidence="6 7">
    <name type="scientific">Senna tora</name>
    <dbReference type="NCBI Taxonomy" id="362788"/>
    <lineage>
        <taxon>Eukaryota</taxon>
        <taxon>Viridiplantae</taxon>
        <taxon>Streptophyta</taxon>
        <taxon>Embryophyta</taxon>
        <taxon>Tracheophyta</taxon>
        <taxon>Spermatophyta</taxon>
        <taxon>Magnoliopsida</taxon>
        <taxon>eudicotyledons</taxon>
        <taxon>Gunneridae</taxon>
        <taxon>Pentapetalae</taxon>
        <taxon>rosids</taxon>
        <taxon>fabids</taxon>
        <taxon>Fabales</taxon>
        <taxon>Fabaceae</taxon>
        <taxon>Caesalpinioideae</taxon>
        <taxon>Cassia clade</taxon>
        <taxon>Senna</taxon>
    </lineage>
</organism>